<dbReference type="GO" id="GO:0009328">
    <property type="term" value="C:phenylalanine-tRNA ligase complex"/>
    <property type="evidence" value="ECO:0007669"/>
    <property type="project" value="TreeGrafter"/>
</dbReference>
<dbReference type="Gene3D" id="3.30.56.10">
    <property type="match status" value="2"/>
</dbReference>
<dbReference type="Pfam" id="PF03484">
    <property type="entry name" value="B5"/>
    <property type="match status" value="1"/>
</dbReference>
<dbReference type="Gene3D" id="2.40.50.140">
    <property type="entry name" value="Nucleic acid-binding proteins"/>
    <property type="match status" value="1"/>
</dbReference>
<proteinExistence type="inferred from homology"/>
<dbReference type="PROSITE" id="PS51447">
    <property type="entry name" value="FDX_ACB"/>
    <property type="match status" value="1"/>
</dbReference>
<dbReference type="PANTHER" id="PTHR10947">
    <property type="entry name" value="PHENYLALANYL-TRNA SYNTHETASE BETA CHAIN AND LEUCINE-RICH REPEAT-CONTAINING PROTEIN 47"/>
    <property type="match status" value="1"/>
</dbReference>
<dbReference type="NCBIfam" id="NF045760">
    <property type="entry name" value="YtpR"/>
    <property type="match status" value="1"/>
</dbReference>
<dbReference type="SMART" id="SM00874">
    <property type="entry name" value="B5"/>
    <property type="match status" value="1"/>
</dbReference>
<evidence type="ECO:0000256" key="2">
    <source>
        <dbReference type="ARBA" id="ARBA00004496"/>
    </source>
</evidence>
<evidence type="ECO:0000256" key="18">
    <source>
        <dbReference type="ARBA" id="ARBA00049255"/>
    </source>
</evidence>
<dbReference type="AlphaFoldDB" id="A0A1W1EI55"/>
<comment type="subunit">
    <text evidence="4">Tetramer of two alpha and two beta subunits.</text>
</comment>
<feature type="domain" description="TRNA-binding" evidence="19">
    <location>
        <begin position="39"/>
        <end position="151"/>
    </location>
</feature>
<dbReference type="InterPro" id="IPR041616">
    <property type="entry name" value="PheRS_beta_core"/>
</dbReference>
<keyword evidence="16 22" id="KW-0030">Aminoacyl-tRNA synthetase</keyword>
<comment type="subcellular location">
    <subcellularLocation>
        <location evidence="2">Cytoplasm</location>
    </subcellularLocation>
</comment>
<dbReference type="Gene3D" id="3.30.930.10">
    <property type="entry name" value="Bira Bifunctional Protein, Domain 2"/>
    <property type="match status" value="1"/>
</dbReference>
<dbReference type="InterPro" id="IPR033714">
    <property type="entry name" value="tRNA_bind_bactPheRS"/>
</dbReference>
<evidence type="ECO:0000259" key="19">
    <source>
        <dbReference type="PROSITE" id="PS50886"/>
    </source>
</evidence>
<evidence type="ECO:0000256" key="6">
    <source>
        <dbReference type="ARBA" id="ARBA00017032"/>
    </source>
</evidence>
<dbReference type="InterPro" id="IPR045060">
    <property type="entry name" value="Phe-tRNA-ligase_IIc_bsu"/>
</dbReference>
<dbReference type="InterPro" id="IPR012340">
    <property type="entry name" value="NA-bd_OB-fold"/>
</dbReference>
<dbReference type="InterPro" id="IPR004532">
    <property type="entry name" value="Phe-tRNA-ligase_IIc_bsu_bact"/>
</dbReference>
<dbReference type="InterPro" id="IPR005121">
    <property type="entry name" value="Fdx_antiC-bd"/>
</dbReference>
<dbReference type="PROSITE" id="PS51483">
    <property type="entry name" value="B5"/>
    <property type="match status" value="1"/>
</dbReference>
<evidence type="ECO:0000256" key="15">
    <source>
        <dbReference type="ARBA" id="ARBA00022917"/>
    </source>
</evidence>
<accession>A0A1W1EI55</accession>
<dbReference type="Pfam" id="PF03147">
    <property type="entry name" value="FDX-ACB"/>
    <property type="match status" value="1"/>
</dbReference>
<protein>
    <recommendedName>
        <fullName evidence="6">Phenylalanine--tRNA ligase beta subunit</fullName>
        <ecNumber evidence="5">6.1.1.20</ecNumber>
    </recommendedName>
    <alternativeName>
        <fullName evidence="17">Phenylalanyl-tRNA synthetase beta subunit</fullName>
    </alternativeName>
</protein>
<dbReference type="NCBIfam" id="TIGR00472">
    <property type="entry name" value="pheT_bact"/>
    <property type="match status" value="1"/>
</dbReference>
<feature type="domain" description="FDX-ACB" evidence="20">
    <location>
        <begin position="686"/>
        <end position="778"/>
    </location>
</feature>
<dbReference type="InterPro" id="IPR002547">
    <property type="entry name" value="tRNA-bd_dom"/>
</dbReference>
<dbReference type="InterPro" id="IPR009061">
    <property type="entry name" value="DNA-bd_dom_put_sf"/>
</dbReference>
<evidence type="ECO:0000256" key="14">
    <source>
        <dbReference type="ARBA" id="ARBA00022884"/>
    </source>
</evidence>
<evidence type="ECO:0000256" key="13">
    <source>
        <dbReference type="ARBA" id="ARBA00022842"/>
    </source>
</evidence>
<evidence type="ECO:0000256" key="11">
    <source>
        <dbReference type="ARBA" id="ARBA00022741"/>
    </source>
</evidence>
<organism evidence="22">
    <name type="scientific">hydrothermal vent metagenome</name>
    <dbReference type="NCBI Taxonomy" id="652676"/>
    <lineage>
        <taxon>unclassified sequences</taxon>
        <taxon>metagenomes</taxon>
        <taxon>ecological metagenomes</taxon>
    </lineage>
</organism>
<keyword evidence="8" id="KW-0820">tRNA-binding</keyword>
<dbReference type="CDD" id="cd02796">
    <property type="entry name" value="tRNA_bind_bactPheRS"/>
    <property type="match status" value="1"/>
</dbReference>
<comment type="catalytic activity">
    <reaction evidence="18">
        <text>tRNA(Phe) + L-phenylalanine + ATP = L-phenylalanyl-tRNA(Phe) + AMP + diphosphate + H(+)</text>
        <dbReference type="Rhea" id="RHEA:19413"/>
        <dbReference type="Rhea" id="RHEA-COMP:9668"/>
        <dbReference type="Rhea" id="RHEA-COMP:9699"/>
        <dbReference type="ChEBI" id="CHEBI:15378"/>
        <dbReference type="ChEBI" id="CHEBI:30616"/>
        <dbReference type="ChEBI" id="CHEBI:33019"/>
        <dbReference type="ChEBI" id="CHEBI:58095"/>
        <dbReference type="ChEBI" id="CHEBI:78442"/>
        <dbReference type="ChEBI" id="CHEBI:78531"/>
        <dbReference type="ChEBI" id="CHEBI:456215"/>
        <dbReference type="EC" id="6.1.1.20"/>
    </reaction>
</comment>
<keyword evidence="10" id="KW-0479">Metal-binding</keyword>
<gene>
    <name evidence="22" type="ORF">MNB_SV-15-1412</name>
</gene>
<dbReference type="GO" id="GO:0006432">
    <property type="term" value="P:phenylalanyl-tRNA aminoacylation"/>
    <property type="evidence" value="ECO:0007669"/>
    <property type="project" value="InterPro"/>
</dbReference>
<keyword evidence="7" id="KW-0963">Cytoplasm</keyword>
<dbReference type="SUPFAM" id="SSF50249">
    <property type="entry name" value="Nucleic acid-binding proteins"/>
    <property type="match status" value="1"/>
</dbReference>
<keyword evidence="13" id="KW-0460">Magnesium</keyword>
<dbReference type="GO" id="GO:0000049">
    <property type="term" value="F:tRNA binding"/>
    <property type="evidence" value="ECO:0007669"/>
    <property type="project" value="UniProtKB-KW"/>
</dbReference>
<dbReference type="SUPFAM" id="SSF56037">
    <property type="entry name" value="PheT/TilS domain"/>
    <property type="match status" value="1"/>
</dbReference>
<dbReference type="GO" id="GO:0000287">
    <property type="term" value="F:magnesium ion binding"/>
    <property type="evidence" value="ECO:0007669"/>
    <property type="project" value="InterPro"/>
</dbReference>
<name>A0A1W1EI55_9ZZZZ</name>
<evidence type="ECO:0000313" key="22">
    <source>
        <dbReference type="EMBL" id="SHO80544.1"/>
    </source>
</evidence>
<dbReference type="SUPFAM" id="SSF54991">
    <property type="entry name" value="Anticodon-binding domain of PheRS"/>
    <property type="match status" value="1"/>
</dbReference>
<dbReference type="PANTHER" id="PTHR10947:SF0">
    <property type="entry name" value="PHENYLALANINE--TRNA LIGASE BETA SUBUNIT"/>
    <property type="match status" value="1"/>
</dbReference>
<evidence type="ECO:0000259" key="20">
    <source>
        <dbReference type="PROSITE" id="PS51447"/>
    </source>
</evidence>
<dbReference type="SUPFAM" id="SSF46955">
    <property type="entry name" value="Putative DNA-binding domain"/>
    <property type="match status" value="1"/>
</dbReference>
<dbReference type="SMART" id="SM00896">
    <property type="entry name" value="FDX-ACB"/>
    <property type="match status" value="1"/>
</dbReference>
<dbReference type="GO" id="GO:0005524">
    <property type="term" value="F:ATP binding"/>
    <property type="evidence" value="ECO:0007669"/>
    <property type="project" value="UniProtKB-KW"/>
</dbReference>
<evidence type="ECO:0000259" key="21">
    <source>
        <dbReference type="PROSITE" id="PS51483"/>
    </source>
</evidence>
<evidence type="ECO:0000256" key="12">
    <source>
        <dbReference type="ARBA" id="ARBA00022840"/>
    </source>
</evidence>
<evidence type="ECO:0000256" key="1">
    <source>
        <dbReference type="ARBA" id="ARBA00001946"/>
    </source>
</evidence>
<dbReference type="GO" id="GO:0004826">
    <property type="term" value="F:phenylalanine-tRNA ligase activity"/>
    <property type="evidence" value="ECO:0007669"/>
    <property type="project" value="UniProtKB-EC"/>
</dbReference>
<dbReference type="HAMAP" id="MF_00283">
    <property type="entry name" value="Phe_tRNA_synth_beta1"/>
    <property type="match status" value="1"/>
</dbReference>
<dbReference type="Pfam" id="PF17759">
    <property type="entry name" value="tRNA_synthFbeta"/>
    <property type="match status" value="1"/>
</dbReference>
<dbReference type="PROSITE" id="PS50886">
    <property type="entry name" value="TRBD"/>
    <property type="match status" value="1"/>
</dbReference>
<keyword evidence="15" id="KW-0648">Protein biosynthesis</keyword>
<comment type="similarity">
    <text evidence="3">Belongs to the phenylalanyl-tRNA synthetase beta subunit family. Type 1 subfamily.</text>
</comment>
<evidence type="ECO:0000256" key="16">
    <source>
        <dbReference type="ARBA" id="ARBA00023146"/>
    </source>
</evidence>
<sequence length="778" mass="87096">MIVTKSWLGEFLDLDRISNDDIYKSLNSIGLEVDSLEEITIPKGVVVGEIKSCEKHPNADKLNVCSIDIGRGENVQIVCGAKNVVDAKFVAVATIGTKLGDDFEIKEAVLRDVDSFGMVCSSTELGLPQINDGIMILDDSIGELIIGKELSEYPTIADTIIELELTANRGDCLSINGVARDLSVGLNRKLKSNEFKPKSVEKLSIDDVALIDMKDFLNAELSYSLVTAKDIDTNLLITLRNKFVGIEPKDRLDSLIRYAIHSTGVILRAYDASLFKNAQDKVEIELSSREEGIVEILANDKVVSTLGVSQENYSQAINITKKILLEASYIEPSLLVDAVSSRDYVTDDKYYNTSRGSEPELTLGIEKILTLLQENSNSTFLNGTIDVSSNRKKVSLKLSNSDINDIIGMDIERSKNAKILKKLGFEVDSRADDTLNILVPHSRPDIKNIYDITEEIVRIIGIDNIPAKPFIFQEKMRLNSTSDRYRAKKEIKNRAITASFYETLSYIFASSDKLDKYGFDRVQENLELLNPITQEFDALRTTMMTNLLDSVERNISYGKKSIALFEIGTIFNSNREEHEVISFVFSGAKSNESIINHGKPLPIDFASFVEKLGSVIGNFELVPTTQNNALIHPYQSADIIIDGKVSGYLSMLHPNPKEDYNLFDTFIAQVDLDAILPKHINAHQISNFQGVYKDLSLVIDENISAKELMDSIKSLNIEMLKDFYIVDIYQDEKLGTKKSISLRFFIQSMDKTLKDKDINKITSNLIKELEKKFEASLR</sequence>
<keyword evidence="12" id="KW-0067">ATP-binding</keyword>
<dbReference type="Pfam" id="PF01588">
    <property type="entry name" value="tRNA_bind"/>
    <property type="match status" value="1"/>
</dbReference>
<feature type="domain" description="B5" evidence="21">
    <location>
        <begin position="391"/>
        <end position="467"/>
    </location>
</feature>
<dbReference type="InterPro" id="IPR005147">
    <property type="entry name" value="tRNA_synthase_B5-dom"/>
</dbReference>
<dbReference type="EMBL" id="FRYL01000011">
    <property type="protein sequence ID" value="SHO80544.1"/>
    <property type="molecule type" value="Genomic_DNA"/>
</dbReference>
<dbReference type="InterPro" id="IPR045864">
    <property type="entry name" value="aa-tRNA-synth_II/BPL/LPL"/>
</dbReference>
<dbReference type="SUPFAM" id="SSF55681">
    <property type="entry name" value="Class II aaRS and biotin synthetases"/>
    <property type="match status" value="1"/>
</dbReference>
<dbReference type="Gene3D" id="3.30.70.380">
    <property type="entry name" value="Ferrodoxin-fold anticodon-binding domain"/>
    <property type="match status" value="1"/>
</dbReference>
<keyword evidence="14" id="KW-0694">RNA-binding</keyword>
<dbReference type="FunFam" id="2.40.50.140:FF:000045">
    <property type="entry name" value="Phenylalanine--tRNA ligase beta subunit"/>
    <property type="match status" value="1"/>
</dbReference>
<dbReference type="EC" id="6.1.1.20" evidence="5"/>
<evidence type="ECO:0000256" key="10">
    <source>
        <dbReference type="ARBA" id="ARBA00022723"/>
    </source>
</evidence>
<comment type="cofactor">
    <cofactor evidence="1">
        <name>Mg(2+)</name>
        <dbReference type="ChEBI" id="CHEBI:18420"/>
    </cofactor>
</comment>
<evidence type="ECO:0000256" key="4">
    <source>
        <dbReference type="ARBA" id="ARBA00011209"/>
    </source>
</evidence>
<evidence type="ECO:0000256" key="3">
    <source>
        <dbReference type="ARBA" id="ARBA00008653"/>
    </source>
</evidence>
<evidence type="ECO:0000256" key="17">
    <source>
        <dbReference type="ARBA" id="ARBA00033189"/>
    </source>
</evidence>
<evidence type="ECO:0000256" key="8">
    <source>
        <dbReference type="ARBA" id="ARBA00022555"/>
    </source>
</evidence>
<keyword evidence="11" id="KW-0547">Nucleotide-binding</keyword>
<evidence type="ECO:0000256" key="7">
    <source>
        <dbReference type="ARBA" id="ARBA00022490"/>
    </source>
</evidence>
<dbReference type="InterPro" id="IPR036690">
    <property type="entry name" value="Fdx_antiC-bd_sf"/>
</dbReference>
<keyword evidence="9 22" id="KW-0436">Ligase</keyword>
<evidence type="ECO:0000256" key="5">
    <source>
        <dbReference type="ARBA" id="ARBA00012814"/>
    </source>
</evidence>
<evidence type="ECO:0000256" key="9">
    <source>
        <dbReference type="ARBA" id="ARBA00022598"/>
    </source>
</evidence>
<dbReference type="CDD" id="cd00769">
    <property type="entry name" value="PheRS_beta_core"/>
    <property type="match status" value="1"/>
</dbReference>
<reference evidence="22" key="1">
    <citation type="submission" date="2016-10" db="EMBL/GenBank/DDBJ databases">
        <authorList>
            <person name="de Groot N.N."/>
        </authorList>
    </citation>
    <scope>NUCLEOTIDE SEQUENCE</scope>
</reference>